<feature type="domain" description="RING-type" evidence="9">
    <location>
        <begin position="139"/>
        <end position="180"/>
    </location>
</feature>
<reference evidence="10 11" key="1">
    <citation type="journal article" date="2018" name="Mol. Plant">
        <title>The genome of Artemisia annua provides insight into the evolution of Asteraceae family and artemisinin biosynthesis.</title>
        <authorList>
            <person name="Shen Q."/>
            <person name="Zhang L."/>
            <person name="Liao Z."/>
            <person name="Wang S."/>
            <person name="Yan T."/>
            <person name="Shi P."/>
            <person name="Liu M."/>
            <person name="Fu X."/>
            <person name="Pan Q."/>
            <person name="Wang Y."/>
            <person name="Lv Z."/>
            <person name="Lu X."/>
            <person name="Zhang F."/>
            <person name="Jiang W."/>
            <person name="Ma Y."/>
            <person name="Chen M."/>
            <person name="Hao X."/>
            <person name="Li L."/>
            <person name="Tang Y."/>
            <person name="Lv G."/>
            <person name="Zhou Y."/>
            <person name="Sun X."/>
            <person name="Brodelius P.E."/>
            <person name="Rose J.K.C."/>
            <person name="Tang K."/>
        </authorList>
    </citation>
    <scope>NUCLEOTIDE SEQUENCE [LARGE SCALE GENOMIC DNA]</scope>
    <source>
        <strain evidence="11">cv. Huhao1</strain>
        <tissue evidence="10">Leaf</tissue>
    </source>
</reference>
<protein>
    <recommendedName>
        <fullName evidence="2">RING-type E3 ubiquitin transferase</fullName>
        <ecNumber evidence="2">2.3.2.27</ecNumber>
    </recommendedName>
</protein>
<dbReference type="InterPro" id="IPR013083">
    <property type="entry name" value="Znf_RING/FYVE/PHD"/>
</dbReference>
<proteinExistence type="predicted"/>
<dbReference type="Proteomes" id="UP000245207">
    <property type="component" value="Unassembled WGS sequence"/>
</dbReference>
<dbReference type="OrthoDB" id="8062037at2759"/>
<comment type="caution">
    <text evidence="10">The sequence shown here is derived from an EMBL/GenBank/DDBJ whole genome shotgun (WGS) entry which is preliminary data.</text>
</comment>
<dbReference type="GO" id="GO:0061630">
    <property type="term" value="F:ubiquitin protein ligase activity"/>
    <property type="evidence" value="ECO:0007669"/>
    <property type="project" value="UniProtKB-EC"/>
</dbReference>
<evidence type="ECO:0000256" key="8">
    <source>
        <dbReference type="PROSITE-ProRule" id="PRU00175"/>
    </source>
</evidence>
<dbReference type="GO" id="GO:0016567">
    <property type="term" value="P:protein ubiquitination"/>
    <property type="evidence" value="ECO:0007669"/>
    <property type="project" value="UniProtKB-ARBA"/>
</dbReference>
<dbReference type="SUPFAM" id="SSF57850">
    <property type="entry name" value="RING/U-box"/>
    <property type="match status" value="1"/>
</dbReference>
<dbReference type="SMART" id="SM00184">
    <property type="entry name" value="RING"/>
    <property type="match status" value="1"/>
</dbReference>
<name>A0A2U1LV83_ARTAN</name>
<evidence type="ECO:0000256" key="7">
    <source>
        <dbReference type="ARBA" id="ARBA00022833"/>
    </source>
</evidence>
<evidence type="ECO:0000256" key="5">
    <source>
        <dbReference type="ARBA" id="ARBA00022771"/>
    </source>
</evidence>
<dbReference type="Pfam" id="PF13639">
    <property type="entry name" value="zf-RING_2"/>
    <property type="match status" value="1"/>
</dbReference>
<evidence type="ECO:0000256" key="1">
    <source>
        <dbReference type="ARBA" id="ARBA00000900"/>
    </source>
</evidence>
<evidence type="ECO:0000313" key="11">
    <source>
        <dbReference type="Proteomes" id="UP000245207"/>
    </source>
</evidence>
<evidence type="ECO:0000313" key="10">
    <source>
        <dbReference type="EMBL" id="PWA52910.1"/>
    </source>
</evidence>
<organism evidence="10 11">
    <name type="scientific">Artemisia annua</name>
    <name type="common">Sweet wormwood</name>
    <dbReference type="NCBI Taxonomy" id="35608"/>
    <lineage>
        <taxon>Eukaryota</taxon>
        <taxon>Viridiplantae</taxon>
        <taxon>Streptophyta</taxon>
        <taxon>Embryophyta</taxon>
        <taxon>Tracheophyta</taxon>
        <taxon>Spermatophyta</taxon>
        <taxon>Magnoliopsida</taxon>
        <taxon>eudicotyledons</taxon>
        <taxon>Gunneridae</taxon>
        <taxon>Pentapetalae</taxon>
        <taxon>asterids</taxon>
        <taxon>campanulids</taxon>
        <taxon>Asterales</taxon>
        <taxon>Asteraceae</taxon>
        <taxon>Asteroideae</taxon>
        <taxon>Anthemideae</taxon>
        <taxon>Artemisiinae</taxon>
        <taxon>Artemisia</taxon>
    </lineage>
</organism>
<dbReference type="FunFam" id="3.30.40.10:FF:000127">
    <property type="entry name" value="E3 ubiquitin-protein ligase RNF181"/>
    <property type="match status" value="1"/>
</dbReference>
<evidence type="ECO:0000256" key="4">
    <source>
        <dbReference type="ARBA" id="ARBA00022723"/>
    </source>
</evidence>
<evidence type="ECO:0000259" key="9">
    <source>
        <dbReference type="PROSITE" id="PS50089"/>
    </source>
</evidence>
<dbReference type="EC" id="2.3.2.27" evidence="2"/>
<keyword evidence="4" id="KW-0479">Metal-binding</keyword>
<keyword evidence="3" id="KW-0808">Transferase</keyword>
<dbReference type="GO" id="GO:0005737">
    <property type="term" value="C:cytoplasm"/>
    <property type="evidence" value="ECO:0007669"/>
    <property type="project" value="TreeGrafter"/>
</dbReference>
<dbReference type="GO" id="GO:0008270">
    <property type="term" value="F:zinc ion binding"/>
    <property type="evidence" value="ECO:0007669"/>
    <property type="project" value="UniProtKB-KW"/>
</dbReference>
<dbReference type="Gene3D" id="3.30.40.10">
    <property type="entry name" value="Zinc/RING finger domain, C3HC4 (zinc finger)"/>
    <property type="match status" value="1"/>
</dbReference>
<keyword evidence="6" id="KW-0833">Ubl conjugation pathway</keyword>
<dbReference type="PANTHER" id="PTHR15710">
    <property type="entry name" value="E3 UBIQUITIN-PROTEIN LIGASE PRAJA"/>
    <property type="match status" value="1"/>
</dbReference>
<keyword evidence="5 8" id="KW-0863">Zinc-finger</keyword>
<dbReference type="STRING" id="35608.A0A2U1LV83"/>
<comment type="catalytic activity">
    <reaction evidence="1">
        <text>S-ubiquitinyl-[E2 ubiquitin-conjugating enzyme]-L-cysteine + [acceptor protein]-L-lysine = [E2 ubiquitin-conjugating enzyme]-L-cysteine + N(6)-ubiquitinyl-[acceptor protein]-L-lysine.</text>
        <dbReference type="EC" id="2.3.2.27"/>
    </reaction>
</comment>
<evidence type="ECO:0000256" key="6">
    <source>
        <dbReference type="ARBA" id="ARBA00022786"/>
    </source>
</evidence>
<dbReference type="InterPro" id="IPR001841">
    <property type="entry name" value="Znf_RING"/>
</dbReference>
<dbReference type="EMBL" id="PKPP01007614">
    <property type="protein sequence ID" value="PWA52910.1"/>
    <property type="molecule type" value="Genomic_DNA"/>
</dbReference>
<keyword evidence="7" id="KW-0862">Zinc</keyword>
<accession>A0A2U1LV83</accession>
<gene>
    <name evidence="10" type="ORF">CTI12_AA450090</name>
</gene>
<dbReference type="PROSITE" id="PS50089">
    <property type="entry name" value="ZF_RING_2"/>
    <property type="match status" value="1"/>
</dbReference>
<dbReference type="PANTHER" id="PTHR15710:SF108">
    <property type="entry name" value="OS03G0286100 PROTEIN"/>
    <property type="match status" value="1"/>
</dbReference>
<sequence>MGGISVYDSDQDDIIGEVEGGVDEREVLNVFVDAEEEEVVGGYEGEDLEWELFLNTHVVEGNANDVNHGSVDDVEWEVFLDVHNLQGADQFEEEYNDADNEMLFGQFVDNGDLGLVKPPAAKRVVENLVNVVMTSEDVCAVCKDEIGVGEMAKRLPCRHHYHKECIVPWLSIRNTCPVCRYELLTDDSDYERRKAERVVASD</sequence>
<evidence type="ECO:0000256" key="2">
    <source>
        <dbReference type="ARBA" id="ARBA00012483"/>
    </source>
</evidence>
<evidence type="ECO:0000256" key="3">
    <source>
        <dbReference type="ARBA" id="ARBA00022679"/>
    </source>
</evidence>
<dbReference type="AlphaFoldDB" id="A0A2U1LV83"/>
<keyword evidence="11" id="KW-1185">Reference proteome</keyword>